<dbReference type="SUPFAM" id="SSF53756">
    <property type="entry name" value="UDP-Glycosyltransferase/glycogen phosphorylase"/>
    <property type="match status" value="1"/>
</dbReference>
<dbReference type="Gene3D" id="3.40.50.2000">
    <property type="entry name" value="Glycogen Phosphorylase B"/>
    <property type="match status" value="1"/>
</dbReference>
<dbReference type="InterPro" id="IPR050426">
    <property type="entry name" value="Glycosyltransferase_28"/>
</dbReference>
<dbReference type="InterPro" id="IPR002213">
    <property type="entry name" value="UDP_glucos_trans"/>
</dbReference>
<evidence type="ECO:0000313" key="4">
    <source>
        <dbReference type="Proteomes" id="UP000042958"/>
    </source>
</evidence>
<dbReference type="Proteomes" id="UP000042958">
    <property type="component" value="Unassembled WGS sequence"/>
</dbReference>
<keyword evidence="1" id="KW-0808">Transferase</keyword>
<dbReference type="AlphaFoldDB" id="A0A0F7TE91"/>
<dbReference type="Pfam" id="PF06722">
    <property type="entry name" value="EryCIII-like_C"/>
    <property type="match status" value="1"/>
</dbReference>
<dbReference type="STRING" id="104259.A0A0F7TE91"/>
<dbReference type="PANTHER" id="PTHR48050">
    <property type="entry name" value="STEROL 3-BETA-GLUCOSYLTRANSFERASE"/>
    <property type="match status" value="1"/>
</dbReference>
<dbReference type="GO" id="GO:0016906">
    <property type="term" value="F:sterol 3-beta-glucosyltransferase activity"/>
    <property type="evidence" value="ECO:0007669"/>
    <property type="project" value="UniProtKB-ARBA"/>
</dbReference>
<evidence type="ECO:0000313" key="3">
    <source>
        <dbReference type="EMBL" id="CEJ54845.1"/>
    </source>
</evidence>
<keyword evidence="4" id="KW-1185">Reference proteome</keyword>
<dbReference type="PANTHER" id="PTHR48050:SF13">
    <property type="entry name" value="STEROL 3-BETA-GLUCOSYLTRANSFERASE UGT80A2"/>
    <property type="match status" value="1"/>
</dbReference>
<dbReference type="InterPro" id="IPR010610">
    <property type="entry name" value="EryCIII-like_C"/>
</dbReference>
<sequence length="366" mass="38819">MSSPYTPPPELEEFLNGPPPIYIGFGSIIVDDPKKLTLLLLEAVNLAGVRAIISHGWGELGSEDFVIPPNVHFIGSCPHDWIFEKVSCVVHHGGAGTTAAAMACGKPSIIVPFFGDQPFWGEMIAEIGAGPKPIPFKKLTAPDLAAAIGAALEPDIKQRAKELGEQIRNESGVDAGVTSFHHHLEHSNLSCGIVSSLPAAWKIRGTGIQIGSCGVALLVNRGLLSTDKIELLRPQKYDLNIGPRDPFSGMVFAFIDSAAEIGGGLSHFGASTQGLFRSIFEKGSVHSGKRSAFASSMKGIGKASVNVVRAPIDIAFAFTQGLHNAPKLWGDQHVELPETVEGIPTGLKAASKDLEQLLASRKIYPA</sequence>
<feature type="domain" description="Erythromycin biosynthesis protein CIII-like C-terminal" evidence="2">
    <location>
        <begin position="66"/>
        <end position="155"/>
    </location>
</feature>
<evidence type="ECO:0000259" key="2">
    <source>
        <dbReference type="Pfam" id="PF06722"/>
    </source>
</evidence>
<accession>A0A0F7TE91</accession>
<reference evidence="4" key="1">
    <citation type="journal article" date="2015" name="Genome Announc.">
        <title>Draft genome sequence of the fungus Penicillium brasilianum MG11.</title>
        <authorList>
            <person name="Horn F."/>
            <person name="Linde J."/>
            <person name="Mattern D.J."/>
            <person name="Walther G."/>
            <person name="Guthke R."/>
            <person name="Brakhage A.A."/>
            <person name="Valiante V."/>
        </authorList>
    </citation>
    <scope>NUCLEOTIDE SEQUENCE [LARGE SCALE GENOMIC DNA]</scope>
    <source>
        <strain evidence="4">MG11</strain>
    </source>
</reference>
<dbReference type="CDD" id="cd03784">
    <property type="entry name" value="GT1_Gtf-like"/>
    <property type="match status" value="1"/>
</dbReference>
<name>A0A0F7TE91_PENBI</name>
<organism evidence="3 4">
    <name type="scientific">Penicillium brasilianum</name>
    <dbReference type="NCBI Taxonomy" id="104259"/>
    <lineage>
        <taxon>Eukaryota</taxon>
        <taxon>Fungi</taxon>
        <taxon>Dikarya</taxon>
        <taxon>Ascomycota</taxon>
        <taxon>Pezizomycotina</taxon>
        <taxon>Eurotiomycetes</taxon>
        <taxon>Eurotiomycetidae</taxon>
        <taxon>Eurotiales</taxon>
        <taxon>Aspergillaceae</taxon>
        <taxon>Penicillium</taxon>
    </lineage>
</organism>
<gene>
    <name evidence="3" type="ORF">PMG11_01134</name>
</gene>
<evidence type="ECO:0000256" key="1">
    <source>
        <dbReference type="ARBA" id="ARBA00022679"/>
    </source>
</evidence>
<dbReference type="EMBL" id="CDHK01000001">
    <property type="protein sequence ID" value="CEJ54845.1"/>
    <property type="molecule type" value="Genomic_DNA"/>
</dbReference>
<protein>
    <recommendedName>
        <fullName evidence="2">Erythromycin biosynthesis protein CIII-like C-terminal domain-containing protein</fullName>
    </recommendedName>
</protein>
<dbReference type="FunFam" id="3.40.50.2000:FF:000009">
    <property type="entry name" value="Sterol 3-beta-glucosyltransferase UGT80A2"/>
    <property type="match status" value="1"/>
</dbReference>
<dbReference type="OrthoDB" id="5835829at2759"/>
<proteinExistence type="predicted"/>